<dbReference type="KEGG" id="spap:H3Z74_19535"/>
<protein>
    <submittedName>
        <fullName evidence="2">Carbohydrate kinase</fullName>
    </submittedName>
</protein>
<dbReference type="AlphaFoldDB" id="A0A7H0LR22"/>
<dbReference type="Proteomes" id="UP000516148">
    <property type="component" value="Chromosome"/>
</dbReference>
<dbReference type="InterPro" id="IPR049382">
    <property type="entry name" value="FGGY_C_2"/>
</dbReference>
<evidence type="ECO:0000259" key="1">
    <source>
        <dbReference type="Pfam" id="PF21546"/>
    </source>
</evidence>
<gene>
    <name evidence="2" type="ORF">H3Z74_19535</name>
</gene>
<keyword evidence="2" id="KW-0808">Transferase</keyword>
<evidence type="ECO:0000313" key="3">
    <source>
        <dbReference type="Proteomes" id="UP000516148"/>
    </source>
</evidence>
<reference evidence="2 3" key="1">
    <citation type="submission" date="2020-09" db="EMBL/GenBank/DDBJ databases">
        <title>Sphingomonas sp., a new species isolated from pork steak.</title>
        <authorList>
            <person name="Heidler von Heilborn D."/>
        </authorList>
    </citation>
    <scope>NUCLEOTIDE SEQUENCE [LARGE SCALE GENOMIC DNA]</scope>
    <source>
        <strain evidence="3">S8-3T</strain>
    </source>
</reference>
<sequence>MSKLTLWDGGTLLERRTRANEIIAGPHYTALDSNGIEAWMATVLADFAGLGRIAAIVPVAHGAAIAILRNGQLAVPPIDYEQNLPAERRARYDAGRDPFAATGSPSLPAGLNIGAQLDLLDDLYPALLTREATILPWAQYWAWLLSGVAVSEVTSLGCHSDLWRPADERPSEMAERRGWAALFAPLARAGDVIGTISPAMAARTGLPADVRIHAGLHDSNAALHAARAFAEIGDHEATILSTGTWFVAMRSPGADAVVEIADLPEARDCLVNVDVRGCLVPSSRFMGGREIELLSGIDTRRVDIKPDQPALIAAVEQVVAAGAMALPSMMPGVGPFPSGSGEWVAEPEDAYAVRAAACLYAALVADASLDLIGSRERLLIEGRFAEAQVFVRALAALRPDTAIYTGVAHNDVSYGALRLVDAALAPPAALDRVAPLDVDLTGYRQLWRQRIAGLAVAA</sequence>
<dbReference type="CDD" id="cd07772">
    <property type="entry name" value="ASKHA_NBD_FGGY_NaCK-like"/>
    <property type="match status" value="1"/>
</dbReference>
<dbReference type="Pfam" id="PF21546">
    <property type="entry name" value="FGGY_C_2"/>
    <property type="match status" value="1"/>
</dbReference>
<proteinExistence type="predicted"/>
<name>A0A7H0LR22_9SPHN</name>
<keyword evidence="2" id="KW-0418">Kinase</keyword>
<dbReference type="InterPro" id="IPR043129">
    <property type="entry name" value="ATPase_NBD"/>
</dbReference>
<evidence type="ECO:0000313" key="2">
    <source>
        <dbReference type="EMBL" id="QNQ12125.1"/>
    </source>
</evidence>
<accession>A0A7H0LR22</accession>
<dbReference type="EMBL" id="CP061038">
    <property type="protein sequence ID" value="QNQ12125.1"/>
    <property type="molecule type" value="Genomic_DNA"/>
</dbReference>
<dbReference type="Gene3D" id="3.30.420.40">
    <property type="match status" value="3"/>
</dbReference>
<keyword evidence="3" id="KW-1185">Reference proteome</keyword>
<organism evidence="2 3">
    <name type="scientific">Sphingomonas alpina</name>
    <dbReference type="NCBI Taxonomy" id="653931"/>
    <lineage>
        <taxon>Bacteria</taxon>
        <taxon>Pseudomonadati</taxon>
        <taxon>Pseudomonadota</taxon>
        <taxon>Alphaproteobacteria</taxon>
        <taxon>Sphingomonadales</taxon>
        <taxon>Sphingomonadaceae</taxon>
        <taxon>Sphingomonas</taxon>
    </lineage>
</organism>
<dbReference type="GO" id="GO:0016301">
    <property type="term" value="F:kinase activity"/>
    <property type="evidence" value="ECO:0007669"/>
    <property type="project" value="UniProtKB-KW"/>
</dbReference>
<feature type="domain" description="Carbohydrate kinase FGGY C-terminal" evidence="1">
    <location>
        <begin position="235"/>
        <end position="423"/>
    </location>
</feature>
<dbReference type="SUPFAM" id="SSF53067">
    <property type="entry name" value="Actin-like ATPase domain"/>
    <property type="match status" value="1"/>
</dbReference>